<dbReference type="InterPro" id="IPR003370">
    <property type="entry name" value="Chromate_transpt"/>
</dbReference>
<keyword evidence="4 7" id="KW-0812">Transmembrane</keyword>
<evidence type="ECO:0000256" key="6">
    <source>
        <dbReference type="ARBA" id="ARBA00023136"/>
    </source>
</evidence>
<evidence type="ECO:0000313" key="9">
    <source>
        <dbReference type="Proteomes" id="UP000031366"/>
    </source>
</evidence>
<dbReference type="InterPro" id="IPR052518">
    <property type="entry name" value="CHR_Transporter"/>
</dbReference>
<dbReference type="Proteomes" id="UP000031366">
    <property type="component" value="Unassembled WGS sequence"/>
</dbReference>
<proteinExistence type="inferred from homology"/>
<keyword evidence="5 7" id="KW-1133">Transmembrane helix</keyword>
<evidence type="ECO:0000256" key="1">
    <source>
        <dbReference type="ARBA" id="ARBA00004651"/>
    </source>
</evidence>
<dbReference type="PANTHER" id="PTHR43663">
    <property type="entry name" value="CHROMATE TRANSPORT PROTEIN-RELATED"/>
    <property type="match status" value="1"/>
</dbReference>
<evidence type="ECO:0000256" key="7">
    <source>
        <dbReference type="SAM" id="Phobius"/>
    </source>
</evidence>
<feature type="transmembrane region" description="Helical" evidence="7">
    <location>
        <begin position="115"/>
        <end position="135"/>
    </location>
</feature>
<dbReference type="PANTHER" id="PTHR43663:SF1">
    <property type="entry name" value="CHROMATE TRANSPORTER"/>
    <property type="match status" value="1"/>
</dbReference>
<dbReference type="AlphaFoldDB" id="A0A0C1U580"/>
<dbReference type="GO" id="GO:0015109">
    <property type="term" value="F:chromate transmembrane transporter activity"/>
    <property type="evidence" value="ECO:0007669"/>
    <property type="project" value="InterPro"/>
</dbReference>
<dbReference type="Pfam" id="PF02417">
    <property type="entry name" value="Chromate_transp"/>
    <property type="match status" value="1"/>
</dbReference>
<dbReference type="EMBL" id="AYSO01000015">
    <property type="protein sequence ID" value="KIE46873.1"/>
    <property type="molecule type" value="Genomic_DNA"/>
</dbReference>
<protein>
    <submittedName>
        <fullName evidence="8">Chromate transporter family protein</fullName>
    </submittedName>
</protein>
<feature type="transmembrane region" description="Helical" evidence="7">
    <location>
        <begin position="46"/>
        <end position="70"/>
    </location>
</feature>
<reference evidence="8 9" key="1">
    <citation type="journal article" date="2015" name="Infect. Genet. Evol.">
        <title>Genomic sequences of six botulinum neurotoxin-producing strains representing three clostridial species illustrate the mobility and diversity of botulinum neurotoxin genes.</title>
        <authorList>
            <person name="Smith T.J."/>
            <person name="Hill K.K."/>
            <person name="Xie G."/>
            <person name="Foley B.T."/>
            <person name="Williamson C.H."/>
            <person name="Foster J.T."/>
            <person name="Johnson S.L."/>
            <person name="Chertkov O."/>
            <person name="Teshima H."/>
            <person name="Gibbons H.S."/>
            <person name="Johnsky L.A."/>
            <person name="Karavis M.A."/>
            <person name="Smith L.A."/>
        </authorList>
    </citation>
    <scope>NUCLEOTIDE SEQUENCE [LARGE SCALE GENOMIC DNA]</scope>
    <source>
        <strain evidence="8 9">CDC 2741</strain>
    </source>
</reference>
<feature type="transmembrane region" description="Helical" evidence="7">
    <location>
        <begin position="142"/>
        <end position="158"/>
    </location>
</feature>
<sequence length="159" mass="17818">MIPLIQNVIEKYHWITTKDFFSMIGIAEMTPGSLSINSATFVGYNVFGLLGSLVSTLGVILPSFLFAILLSRLMKNKRFNKFIDHILYFIKPIVIAMIISAAYCIGKETYGNGQIISIENCFTAIISILAMYLIFKKNLNPITIILVSGFLGIFLFYVL</sequence>
<name>A0A0C1U580_9CLOT</name>
<keyword evidence="9" id="KW-1185">Reference proteome</keyword>
<keyword evidence="3" id="KW-1003">Cell membrane</keyword>
<feature type="transmembrane region" description="Helical" evidence="7">
    <location>
        <begin position="82"/>
        <end position="103"/>
    </location>
</feature>
<evidence type="ECO:0000313" key="8">
    <source>
        <dbReference type="EMBL" id="KIE46873.1"/>
    </source>
</evidence>
<dbReference type="GO" id="GO:0005886">
    <property type="term" value="C:plasma membrane"/>
    <property type="evidence" value="ECO:0007669"/>
    <property type="project" value="UniProtKB-SubCell"/>
</dbReference>
<evidence type="ECO:0000256" key="2">
    <source>
        <dbReference type="ARBA" id="ARBA00005262"/>
    </source>
</evidence>
<accession>A0A0C1U580</accession>
<comment type="subcellular location">
    <subcellularLocation>
        <location evidence="1">Cell membrane</location>
        <topology evidence="1">Multi-pass membrane protein</topology>
    </subcellularLocation>
</comment>
<keyword evidence="6 7" id="KW-0472">Membrane</keyword>
<evidence type="ECO:0000256" key="5">
    <source>
        <dbReference type="ARBA" id="ARBA00022989"/>
    </source>
</evidence>
<comment type="caution">
    <text evidence="8">The sequence shown here is derived from an EMBL/GenBank/DDBJ whole genome shotgun (WGS) entry which is preliminary data.</text>
</comment>
<gene>
    <name evidence="8" type="ORF">U732_1386</name>
</gene>
<evidence type="ECO:0000256" key="3">
    <source>
        <dbReference type="ARBA" id="ARBA00022475"/>
    </source>
</evidence>
<dbReference type="STRING" id="29341.RSJ17_13295"/>
<evidence type="ECO:0000256" key="4">
    <source>
        <dbReference type="ARBA" id="ARBA00022692"/>
    </source>
</evidence>
<organism evidence="8 9">
    <name type="scientific">Clostridium argentinense CDC 2741</name>
    <dbReference type="NCBI Taxonomy" id="1418104"/>
    <lineage>
        <taxon>Bacteria</taxon>
        <taxon>Bacillati</taxon>
        <taxon>Bacillota</taxon>
        <taxon>Clostridia</taxon>
        <taxon>Eubacteriales</taxon>
        <taxon>Clostridiaceae</taxon>
        <taxon>Clostridium</taxon>
    </lineage>
</organism>
<comment type="similarity">
    <text evidence="2">Belongs to the chromate ion transporter (CHR) (TC 2.A.51) family.</text>
</comment>